<evidence type="ECO:0000256" key="1">
    <source>
        <dbReference type="SAM" id="MobiDB-lite"/>
    </source>
</evidence>
<feature type="compositionally biased region" description="Basic and acidic residues" evidence="1">
    <location>
        <begin position="162"/>
        <end position="171"/>
    </location>
</feature>
<proteinExistence type="predicted"/>
<keyword evidence="3" id="KW-1185">Reference proteome</keyword>
<gene>
    <name evidence="2" type="ORF">SAMN04488504_1011125</name>
</gene>
<organism evidence="2 3">
    <name type="scientific">Myxococcus virescens</name>
    <dbReference type="NCBI Taxonomy" id="83456"/>
    <lineage>
        <taxon>Bacteria</taxon>
        <taxon>Pseudomonadati</taxon>
        <taxon>Myxococcota</taxon>
        <taxon>Myxococcia</taxon>
        <taxon>Myxococcales</taxon>
        <taxon>Cystobacterineae</taxon>
        <taxon>Myxococcaceae</taxon>
        <taxon>Myxococcus</taxon>
    </lineage>
</organism>
<evidence type="ECO:0000313" key="2">
    <source>
        <dbReference type="EMBL" id="SDD49665.1"/>
    </source>
</evidence>
<name>A0ABY0MIH3_9BACT</name>
<comment type="caution">
    <text evidence="2">The sequence shown here is derived from an EMBL/GenBank/DDBJ whole genome shotgun (WGS) entry which is preliminary data.</text>
</comment>
<protein>
    <submittedName>
        <fullName evidence="2">Uncharacterized protein</fullName>
    </submittedName>
</protein>
<reference evidence="2 3" key="1">
    <citation type="submission" date="2016-10" db="EMBL/GenBank/DDBJ databases">
        <authorList>
            <person name="Varghese N."/>
            <person name="Submissions S."/>
        </authorList>
    </citation>
    <scope>NUCLEOTIDE SEQUENCE [LARGE SCALE GENOMIC DNA]</scope>
    <source>
        <strain evidence="2 3">DSM 2260</strain>
    </source>
</reference>
<sequence>MGVVGLLSLAAVGCGGEYTPEEEQAMQQPELGDVEQAAESAYVDAGQTRDFSAWLFGTTPFTIENPSPIATPYTAYCGGSSISGTVPANGSHNNMNLNCAGLEAAAGKERVKERHQARRCARGPVLMLRPAGVPGLQAGRRVYDRVNGGTERELPTRNSKAGHGDVPHDRPCSSACRRGPIAGARA</sequence>
<dbReference type="Proteomes" id="UP000198717">
    <property type="component" value="Unassembled WGS sequence"/>
</dbReference>
<accession>A0ABY0MIH3</accession>
<evidence type="ECO:0000313" key="3">
    <source>
        <dbReference type="Proteomes" id="UP000198717"/>
    </source>
</evidence>
<feature type="region of interest" description="Disordered" evidence="1">
    <location>
        <begin position="146"/>
        <end position="186"/>
    </location>
</feature>
<dbReference type="EMBL" id="FNAJ01000001">
    <property type="protein sequence ID" value="SDD49665.1"/>
    <property type="molecule type" value="Genomic_DNA"/>
</dbReference>